<dbReference type="GeneID" id="62228014"/>
<dbReference type="InterPro" id="IPR022085">
    <property type="entry name" value="OpdG"/>
</dbReference>
<dbReference type="PANTHER" id="PTHR38797">
    <property type="entry name" value="NUCLEAR PORE COMPLEX PROTEIN NUP85-RELATED"/>
    <property type="match status" value="1"/>
</dbReference>
<feature type="compositionally biased region" description="Acidic residues" evidence="1">
    <location>
        <begin position="14"/>
        <end position="23"/>
    </location>
</feature>
<comment type="caution">
    <text evidence="2">The sequence shown here is derived from an EMBL/GenBank/DDBJ whole genome shotgun (WGS) entry which is preliminary data.</text>
</comment>
<sequence length="199" mass="22748">MGVLSRKSGNTNKEEEERDDQDIETERASTSDGNIWRDLLFLVDEIRAAWSLSPSIPPVQHHNLSAFIARLASVGVCDPKLCLVRLWILCNTLKTLLLLTSGGAEASRHDLEQRLYTITNLLPTVLVWFQYCGHKIESLYLLNQDFEFGISEIGELTQKAQIMPTSSGFSIARWIFWKKRLEELNRYRNKEIAPLTLKA</sequence>
<feature type="region of interest" description="Disordered" evidence="1">
    <location>
        <begin position="1"/>
        <end position="29"/>
    </location>
</feature>
<organism evidence="2 3">
    <name type="scientific">Botrytis deweyae</name>
    <dbReference type="NCBI Taxonomy" id="2478750"/>
    <lineage>
        <taxon>Eukaryota</taxon>
        <taxon>Fungi</taxon>
        <taxon>Dikarya</taxon>
        <taxon>Ascomycota</taxon>
        <taxon>Pezizomycotina</taxon>
        <taxon>Leotiomycetes</taxon>
        <taxon>Helotiales</taxon>
        <taxon>Sclerotiniaceae</taxon>
        <taxon>Botrytis</taxon>
    </lineage>
</organism>
<name>A0ABQ7J0Y3_9HELO</name>
<dbReference type="Proteomes" id="UP000783213">
    <property type="component" value="Unassembled WGS sequence"/>
</dbReference>
<evidence type="ECO:0000256" key="1">
    <source>
        <dbReference type="SAM" id="MobiDB-lite"/>
    </source>
</evidence>
<dbReference type="Pfam" id="PF12311">
    <property type="entry name" value="DUF3632"/>
    <property type="match status" value="1"/>
</dbReference>
<reference evidence="2 3" key="1">
    <citation type="journal article" date="2020" name="Genome Biol. Evol.">
        <title>Comparative genomics of Sclerotiniaceae.</title>
        <authorList>
            <person name="Valero Jimenez C.A."/>
            <person name="Steentjes M."/>
            <person name="Scholten O.E."/>
            <person name="Van Kan J.A.L."/>
        </authorList>
    </citation>
    <scope>NUCLEOTIDE SEQUENCE [LARGE SCALE GENOMIC DNA]</scope>
    <source>
        <strain evidence="2 3">B1</strain>
    </source>
</reference>
<evidence type="ECO:0000313" key="2">
    <source>
        <dbReference type="EMBL" id="KAF7938903.1"/>
    </source>
</evidence>
<protein>
    <submittedName>
        <fullName evidence="2">Uncharacterized protein</fullName>
    </submittedName>
</protein>
<dbReference type="RefSeq" id="XP_038815124.1">
    <property type="nucleotide sequence ID" value="XM_038948858.1"/>
</dbReference>
<keyword evidence="3" id="KW-1185">Reference proteome</keyword>
<gene>
    <name evidence="2" type="ORF">EAE98_001240</name>
</gene>
<dbReference type="InterPro" id="IPR053204">
    <property type="entry name" value="Oxopyrrolidines_Biosynth-assoc"/>
</dbReference>
<proteinExistence type="predicted"/>
<dbReference type="PANTHER" id="PTHR38797:SF7">
    <property type="entry name" value="TRANSCRIPTION FACTOR DOMAIN-CONTAINING PROTEIN"/>
    <property type="match status" value="1"/>
</dbReference>
<evidence type="ECO:0000313" key="3">
    <source>
        <dbReference type="Proteomes" id="UP000783213"/>
    </source>
</evidence>
<dbReference type="EMBL" id="RCSX01000002">
    <property type="protein sequence ID" value="KAF7938903.1"/>
    <property type="molecule type" value="Genomic_DNA"/>
</dbReference>
<accession>A0ABQ7J0Y3</accession>